<evidence type="ECO:0000313" key="9">
    <source>
        <dbReference type="EMBL" id="ODQ79630.1"/>
    </source>
</evidence>
<dbReference type="PROSITE" id="PS50294">
    <property type="entry name" value="WD_REPEATS_REGION"/>
    <property type="match status" value="1"/>
</dbReference>
<evidence type="ECO:0000256" key="5">
    <source>
        <dbReference type="ARBA" id="ARBA00022917"/>
    </source>
</evidence>
<evidence type="ECO:0000256" key="3">
    <source>
        <dbReference type="ARBA" id="ARBA00022574"/>
    </source>
</evidence>
<dbReference type="PANTHER" id="PTHR19877:SF1">
    <property type="entry name" value="EUKARYOTIC TRANSLATION INITIATION FACTOR 3 SUBUNIT I"/>
    <property type="match status" value="1"/>
</dbReference>
<dbReference type="GeneID" id="30146974"/>
<feature type="repeat" description="WD" evidence="8">
    <location>
        <begin position="54"/>
        <end position="95"/>
    </location>
</feature>
<comment type="subcellular location">
    <subcellularLocation>
        <location evidence="7">Cytoplasm</location>
    </subcellularLocation>
</comment>
<dbReference type="Pfam" id="PF24805">
    <property type="entry name" value="EIF3I"/>
    <property type="match status" value="1"/>
</dbReference>
<dbReference type="STRING" id="984486.A0A1E3QPQ1"/>
<evidence type="ECO:0000256" key="6">
    <source>
        <dbReference type="ARBA" id="ARBA00038394"/>
    </source>
</evidence>
<dbReference type="GO" id="GO:0001732">
    <property type="term" value="P:formation of cytoplasmic translation initiation complex"/>
    <property type="evidence" value="ECO:0007669"/>
    <property type="project" value="UniProtKB-UniRule"/>
</dbReference>
<keyword evidence="10" id="KW-1185">Reference proteome</keyword>
<dbReference type="Proteomes" id="UP000094336">
    <property type="component" value="Unassembled WGS sequence"/>
</dbReference>
<dbReference type="PROSITE" id="PS50082">
    <property type="entry name" value="WD_REPEATS_2"/>
    <property type="match status" value="2"/>
</dbReference>
<dbReference type="InterPro" id="IPR015943">
    <property type="entry name" value="WD40/YVTN_repeat-like_dom_sf"/>
</dbReference>
<organism evidence="9 10">
    <name type="scientific">Babjeviella inositovora NRRL Y-12698</name>
    <dbReference type="NCBI Taxonomy" id="984486"/>
    <lineage>
        <taxon>Eukaryota</taxon>
        <taxon>Fungi</taxon>
        <taxon>Dikarya</taxon>
        <taxon>Ascomycota</taxon>
        <taxon>Saccharomycotina</taxon>
        <taxon>Pichiomycetes</taxon>
        <taxon>Serinales incertae sedis</taxon>
        <taxon>Babjeviella</taxon>
    </lineage>
</organism>
<evidence type="ECO:0000256" key="7">
    <source>
        <dbReference type="HAMAP-Rule" id="MF_03008"/>
    </source>
</evidence>
<evidence type="ECO:0000256" key="1">
    <source>
        <dbReference type="ARBA" id="ARBA00022490"/>
    </source>
</evidence>
<dbReference type="InterPro" id="IPR027525">
    <property type="entry name" value="eIF3i"/>
</dbReference>
<accession>A0A1E3QPQ1</accession>
<dbReference type="GO" id="GO:0071540">
    <property type="term" value="C:eukaryotic translation initiation factor 3 complex, eIF3e"/>
    <property type="evidence" value="ECO:0007669"/>
    <property type="project" value="EnsemblFungi"/>
</dbReference>
<feature type="repeat" description="WD" evidence="8">
    <location>
        <begin position="6"/>
        <end position="47"/>
    </location>
</feature>
<dbReference type="OrthoDB" id="24966at2759"/>
<dbReference type="GO" id="GO:0003743">
    <property type="term" value="F:translation initiation factor activity"/>
    <property type="evidence" value="ECO:0007669"/>
    <property type="project" value="UniProtKB-UniRule"/>
</dbReference>
<name>A0A1E3QPQ1_9ASCO</name>
<protein>
    <recommendedName>
        <fullName evidence="7">Eukaryotic translation initiation factor 3 subunit I</fullName>
        <shortName evidence="7">eIF3i</shortName>
    </recommendedName>
    <alternativeName>
        <fullName evidence="7">Eukaryotic translation initiation factor 3 39 kDa subunit homolog</fullName>
        <shortName evidence="7">eIF-3 39 kDa subunit homolog</shortName>
    </alternativeName>
</protein>
<keyword evidence="2 7" id="KW-0396">Initiation factor</keyword>
<dbReference type="FunFam" id="2.130.10.10:FF:000127">
    <property type="entry name" value="Eukaryotic translation initiation factor 3 subunit I"/>
    <property type="match status" value="1"/>
</dbReference>
<dbReference type="GO" id="GO:0033290">
    <property type="term" value="C:eukaryotic 48S preinitiation complex"/>
    <property type="evidence" value="ECO:0007669"/>
    <property type="project" value="UniProtKB-UniRule"/>
</dbReference>
<evidence type="ECO:0000313" key="10">
    <source>
        <dbReference type="Proteomes" id="UP000094336"/>
    </source>
</evidence>
<gene>
    <name evidence="7" type="primary">TIF34</name>
    <name evidence="9" type="ORF">BABINDRAFT_162010</name>
</gene>
<comment type="subunit">
    <text evidence="7">Component of the eukaryotic translation initiation factor 3 (eIF-3) complex.</text>
</comment>
<dbReference type="SUPFAM" id="SSF50978">
    <property type="entry name" value="WD40 repeat-like"/>
    <property type="match status" value="1"/>
</dbReference>
<dbReference type="InterPro" id="IPR001680">
    <property type="entry name" value="WD40_rpt"/>
</dbReference>
<dbReference type="GO" id="GO:0016282">
    <property type="term" value="C:eukaryotic 43S preinitiation complex"/>
    <property type="evidence" value="ECO:0007669"/>
    <property type="project" value="UniProtKB-UniRule"/>
</dbReference>
<dbReference type="GO" id="GO:0071541">
    <property type="term" value="C:eukaryotic translation initiation factor 3 complex, eIF3m"/>
    <property type="evidence" value="ECO:0007669"/>
    <property type="project" value="EnsemblFungi"/>
</dbReference>
<dbReference type="HAMAP" id="MF_03008">
    <property type="entry name" value="eIF3i"/>
    <property type="match status" value="1"/>
</dbReference>
<dbReference type="AlphaFoldDB" id="A0A1E3QPQ1"/>
<keyword evidence="4" id="KW-0677">Repeat</keyword>
<proteinExistence type="inferred from homology"/>
<dbReference type="PANTHER" id="PTHR19877">
    <property type="entry name" value="EUKARYOTIC TRANSLATION INITIATION FACTOR 3 SUBUNIT I"/>
    <property type="match status" value="1"/>
</dbReference>
<dbReference type="GO" id="GO:0003723">
    <property type="term" value="F:RNA binding"/>
    <property type="evidence" value="ECO:0007669"/>
    <property type="project" value="TreeGrafter"/>
</dbReference>
<dbReference type="RefSeq" id="XP_018984958.1">
    <property type="nucleotide sequence ID" value="XM_019129121.1"/>
</dbReference>
<dbReference type="InterPro" id="IPR036322">
    <property type="entry name" value="WD40_repeat_dom_sf"/>
</dbReference>
<comment type="similarity">
    <text evidence="7">Belongs to the eIF-3 subunit I family.</text>
</comment>
<sequence length="346" mass="38102">MRPLMLKGHERSLTQVKYNKEGDLIFSVAKDKVASIWYSSNGERVGTLGGVGNPDSHIGTIWSIDVDIKTNYAVTGSADFSAKLWRVQGGACLHTWKTNTPVRRVAFSPDNSKLIVVTAETMGFKGAISVYPINYTSTDQSDEPLLTIETREGASVVTVAGWAYNGKYIIAGHNDGTVSKYDAETGEFLADVRPHELNITDLQFADDLTYFLVSSKDKSASLIDVDTLTVRKVFEADAPMNSAAFTPVKDFVILGGGQEARDVTTTSSRQGKFEARFFHKIFQDEIGRVKGHFGPLNYVAVHPAGTSYASGGEDGYIRVHHFEKSYFDFKYDVERTAEAQHQKISA</sequence>
<evidence type="ECO:0000256" key="4">
    <source>
        <dbReference type="ARBA" id="ARBA00022737"/>
    </source>
</evidence>
<evidence type="ECO:0000256" key="2">
    <source>
        <dbReference type="ARBA" id="ARBA00022540"/>
    </source>
</evidence>
<keyword evidence="1 7" id="KW-0963">Cytoplasm</keyword>
<dbReference type="SMART" id="SM00320">
    <property type="entry name" value="WD40"/>
    <property type="match status" value="6"/>
</dbReference>
<dbReference type="GO" id="GO:0034399">
    <property type="term" value="C:nuclear periphery"/>
    <property type="evidence" value="ECO:0007669"/>
    <property type="project" value="EnsemblFungi"/>
</dbReference>
<keyword evidence="5 7" id="KW-0648">Protein biosynthesis</keyword>
<keyword evidence="3 8" id="KW-0853">WD repeat</keyword>
<dbReference type="Gene3D" id="2.130.10.10">
    <property type="entry name" value="YVTN repeat-like/Quinoprotein amine dehydrogenase"/>
    <property type="match status" value="1"/>
</dbReference>
<evidence type="ECO:0000256" key="8">
    <source>
        <dbReference type="PROSITE-ProRule" id="PRU00221"/>
    </source>
</evidence>
<reference evidence="10" key="1">
    <citation type="submission" date="2016-05" db="EMBL/GenBank/DDBJ databases">
        <title>Comparative genomics of biotechnologically important yeasts.</title>
        <authorList>
            <consortium name="DOE Joint Genome Institute"/>
            <person name="Riley R."/>
            <person name="Haridas S."/>
            <person name="Wolfe K.H."/>
            <person name="Lopes M.R."/>
            <person name="Hittinger C.T."/>
            <person name="Goker M."/>
            <person name="Salamov A."/>
            <person name="Wisecaver J."/>
            <person name="Long T.M."/>
            <person name="Aerts A.L."/>
            <person name="Barry K."/>
            <person name="Choi C."/>
            <person name="Clum A."/>
            <person name="Coughlan A.Y."/>
            <person name="Deshpande S."/>
            <person name="Douglass A.P."/>
            <person name="Hanson S.J."/>
            <person name="Klenk H.-P."/>
            <person name="Labutti K."/>
            <person name="Lapidus A."/>
            <person name="Lindquist E."/>
            <person name="Lipzen A."/>
            <person name="Meier-Kolthoff J.P."/>
            <person name="Ohm R.A."/>
            <person name="Otillar R.P."/>
            <person name="Pangilinan J."/>
            <person name="Peng Y."/>
            <person name="Rokas A."/>
            <person name="Rosa C.A."/>
            <person name="Scheuner C."/>
            <person name="Sibirny A.A."/>
            <person name="Slot J.C."/>
            <person name="Stielow J.B."/>
            <person name="Sun H."/>
            <person name="Kurtzman C.P."/>
            <person name="Blackwell M."/>
            <person name="Grigoriev I.V."/>
            <person name="Jeffries T.W."/>
        </authorList>
    </citation>
    <scope>NUCLEOTIDE SEQUENCE [LARGE SCALE GENOMIC DNA]</scope>
    <source>
        <strain evidence="10">NRRL Y-12698</strain>
    </source>
</reference>
<comment type="similarity">
    <text evidence="6">Belongs to the WD repeat STRAP family.</text>
</comment>
<dbReference type="EMBL" id="KV454432">
    <property type="protein sequence ID" value="ODQ79630.1"/>
    <property type="molecule type" value="Genomic_DNA"/>
</dbReference>
<comment type="function">
    <text evidence="7">Component of the eukaryotic translation initiation factor 3 (eIF-3) complex, which is involved in protein synthesis of a specialized repertoire of mRNAs and, together with other initiation factors, stimulates binding of mRNA and methionyl-tRNAi to the 40S ribosome. The eIF-3 complex specifically targets and initiates translation of a subset of mRNAs involved in cell proliferation.</text>
</comment>